<accession>A0ABY9V4M3</accession>
<organism evidence="1 2">
    <name type="scientific">Streptomyces luomodiensis</name>
    <dbReference type="NCBI Taxonomy" id="3026192"/>
    <lineage>
        <taxon>Bacteria</taxon>
        <taxon>Bacillati</taxon>
        <taxon>Actinomycetota</taxon>
        <taxon>Actinomycetes</taxon>
        <taxon>Kitasatosporales</taxon>
        <taxon>Streptomycetaceae</taxon>
        <taxon>Streptomyces</taxon>
    </lineage>
</organism>
<dbReference type="EMBL" id="CP117522">
    <property type="protein sequence ID" value="WNE99232.1"/>
    <property type="molecule type" value="Genomic_DNA"/>
</dbReference>
<reference evidence="1 2" key="1">
    <citation type="submission" date="2023-02" db="EMBL/GenBank/DDBJ databases">
        <title>Streptomyces sp. SCA4-21 with antifungal activity against Fusarium oxysporum f. sp. cubense, Streptomyces sp. SCA2-17 with antifungal activity against Fusarium oxysporum f. sp. cubense.</title>
        <authorList>
            <person name="Qi D."/>
        </authorList>
    </citation>
    <scope>NUCLEOTIDE SEQUENCE [LARGE SCALE GENOMIC DNA]</scope>
    <source>
        <strain evidence="1 2">SCA4-21</strain>
    </source>
</reference>
<name>A0ABY9V4M3_9ACTN</name>
<protein>
    <recommendedName>
        <fullName evidence="3">Secreted protein</fullName>
    </recommendedName>
</protein>
<keyword evidence="2" id="KW-1185">Reference proteome</keyword>
<evidence type="ECO:0000313" key="2">
    <source>
        <dbReference type="Proteomes" id="UP001305606"/>
    </source>
</evidence>
<evidence type="ECO:0000313" key="1">
    <source>
        <dbReference type="EMBL" id="WNE99232.1"/>
    </source>
</evidence>
<dbReference type="RefSeq" id="WP_311037808.1">
    <property type="nucleotide sequence ID" value="NZ_CP117522.1"/>
</dbReference>
<evidence type="ECO:0008006" key="3">
    <source>
        <dbReference type="Google" id="ProtNLM"/>
    </source>
</evidence>
<sequence>MSFLLVVTISIGVIVYTFLFQKDGLQTLPREVCKGSVSRSLVQKILKDTESVDLRNGQSSPDSFFRFTCSAFTHEKSGLIVEARIRDTGIEGWREWEHTQGEAEKGRSIQFHIGSGVVISWPRRSSLYLKCNPSLEEDNPVEAYALVVVASLQGDMRIDGNSLRQSVAEVTLQMARYAQRAVKCEDSPYLPAPSNQPVPL</sequence>
<gene>
    <name evidence="1" type="ORF">PS467_29825</name>
</gene>
<dbReference type="Proteomes" id="UP001305606">
    <property type="component" value="Chromosome"/>
</dbReference>
<proteinExistence type="predicted"/>